<proteinExistence type="predicted"/>
<dbReference type="Gene3D" id="1.10.1660.10">
    <property type="match status" value="1"/>
</dbReference>
<dbReference type="SMART" id="SM00422">
    <property type="entry name" value="HTH_MERR"/>
    <property type="match status" value="1"/>
</dbReference>
<dbReference type="InterPro" id="IPR047057">
    <property type="entry name" value="MerR_fam"/>
</dbReference>
<name>A0ABX7G085_9GAMM</name>
<dbReference type="PANTHER" id="PTHR30204:SF93">
    <property type="entry name" value="HTH MERR-TYPE DOMAIN-CONTAINING PROTEIN"/>
    <property type="match status" value="1"/>
</dbReference>
<evidence type="ECO:0000256" key="1">
    <source>
        <dbReference type="ARBA" id="ARBA00023125"/>
    </source>
</evidence>
<accession>A0ABX7G085</accession>
<dbReference type="RefSeq" id="WP_203324393.1">
    <property type="nucleotide sequence ID" value="NZ_CP069213.1"/>
</dbReference>
<dbReference type="EMBL" id="CP069213">
    <property type="protein sequence ID" value="QRH00681.1"/>
    <property type="molecule type" value="Genomic_DNA"/>
</dbReference>
<feature type="domain" description="HTH merR-type" evidence="2">
    <location>
        <begin position="4"/>
        <end position="72"/>
    </location>
</feature>
<dbReference type="SUPFAM" id="SSF46955">
    <property type="entry name" value="Putative DNA-binding domain"/>
    <property type="match status" value="1"/>
</dbReference>
<evidence type="ECO:0000313" key="3">
    <source>
        <dbReference type="EMBL" id="QRH00681.1"/>
    </source>
</evidence>
<evidence type="ECO:0000313" key="4">
    <source>
        <dbReference type="Proteomes" id="UP000596252"/>
    </source>
</evidence>
<dbReference type="PANTHER" id="PTHR30204">
    <property type="entry name" value="REDOX-CYCLING DRUG-SENSING TRANSCRIPTIONAL ACTIVATOR SOXR"/>
    <property type="match status" value="1"/>
</dbReference>
<evidence type="ECO:0000259" key="2">
    <source>
        <dbReference type="PROSITE" id="PS50937"/>
    </source>
</evidence>
<keyword evidence="1" id="KW-0238">DNA-binding</keyword>
<reference evidence="3 4" key="1">
    <citation type="journal article" date="2012" name="Antonie Van Leeuwenhoek">
        <title>Shewanella litorisediminis sp. nov., a gammaproteobacterium isolated from a tidal flat sediment.</title>
        <authorList>
            <person name="Lee M.H."/>
            <person name="Yoon J.H."/>
        </authorList>
    </citation>
    <scope>NUCLEOTIDE SEQUENCE [LARGE SCALE GENOMIC DNA]</scope>
    <source>
        <strain evidence="3 4">SMK1-12</strain>
    </source>
</reference>
<dbReference type="InterPro" id="IPR000551">
    <property type="entry name" value="MerR-type_HTH_dom"/>
</dbReference>
<dbReference type="Proteomes" id="UP000596252">
    <property type="component" value="Chromosome"/>
</dbReference>
<dbReference type="InterPro" id="IPR009061">
    <property type="entry name" value="DNA-bd_dom_put_sf"/>
</dbReference>
<organism evidence="3 4">
    <name type="scientific">Shewanella litorisediminis</name>
    <dbReference type="NCBI Taxonomy" id="1173586"/>
    <lineage>
        <taxon>Bacteria</taxon>
        <taxon>Pseudomonadati</taxon>
        <taxon>Pseudomonadota</taxon>
        <taxon>Gammaproteobacteria</taxon>
        <taxon>Alteromonadales</taxon>
        <taxon>Shewanellaceae</taxon>
        <taxon>Shewanella</taxon>
    </lineage>
</organism>
<sequence length="137" mass="15025">MEQQYGINELAGVTGIPVRTIRFYLQKGLLTAPHGAGRGAWYDNHHLEQLIKLQMWQAAGLSLERIGELLKQEAEPMLPLLNPKPGELRVCSHLQLAPGLSLVIDPIAAGLDSDKLRTLAAAMMSTFDTVLNKEGDK</sequence>
<gene>
    <name evidence="3" type="ORF">JQC75_12415</name>
</gene>
<protein>
    <submittedName>
        <fullName evidence="3">MerR family transcriptional regulator</fullName>
    </submittedName>
</protein>
<dbReference type="Pfam" id="PF13411">
    <property type="entry name" value="MerR_1"/>
    <property type="match status" value="1"/>
</dbReference>
<keyword evidence="4" id="KW-1185">Reference proteome</keyword>
<dbReference type="PROSITE" id="PS50937">
    <property type="entry name" value="HTH_MERR_2"/>
    <property type="match status" value="1"/>
</dbReference>
<dbReference type="CDD" id="cd00592">
    <property type="entry name" value="HTH_MerR-like"/>
    <property type="match status" value="1"/>
</dbReference>